<feature type="compositionally biased region" description="Low complexity" evidence="1">
    <location>
        <begin position="308"/>
        <end position="319"/>
    </location>
</feature>
<sequence>MAAGFQGYQDGQRRIAEDEQRAAAEARRAKADKRADSDAAFQEEARSRQRYDWNEVDRIKAADKKDMAEIREQLASEADAAQGGASLAEAPGQAPADKIQTEIDKAMAPPADLLPGVAAGPASMVKNPGALNLAPAAAALTTPPVPKKMGAIGAPAGTIHKGDFNSVLEVQTAFLRRKNARGDLTLEELAQKKGLLSKMKNEGIADALSLMGQGRYGDAMEAYNAAGAMKGARIVKGEASTTKINGEEHPTHMVTIRNRDGSEVTMDVAKARYQLLDFETQLAQSARAGQAAMQREHYQGTREDNKAARAQQARDSAAGRAIQMAHLNMSREQHTQSTPLGQIQAKEKALGRALSTVERAALLGVDSMNPATRAQLGSLLKDQDQISAAMTKSQAEGTWAPESLGAKSLHTRSAMLNQQVSDLLGDARGAADPLNLNGSAKGAAPAAAPPAAATGPAPSALKAPAGVRAPAAPKQSPLLELIGMSSGNSAWNQVAIEKAATLEAAAAKYQEAKFVLNATVPSGDIAATDAALKRVNAARAVVEDNIGPALNKTAMLEALGM</sequence>
<feature type="region of interest" description="Disordered" evidence="1">
    <location>
        <begin position="288"/>
        <end position="319"/>
    </location>
</feature>
<feature type="compositionally biased region" description="Low complexity" evidence="1">
    <location>
        <begin position="440"/>
        <end position="463"/>
    </location>
</feature>
<geneLocation type="plasmid" evidence="2 3">
    <name>unnamed</name>
</geneLocation>
<dbReference type="Proteomes" id="UP000229897">
    <property type="component" value="Plasmid unnamed"/>
</dbReference>
<keyword evidence="2" id="KW-0614">Plasmid</keyword>
<organism evidence="2 3">
    <name type="scientific">Massilia violaceinigra</name>
    <dbReference type="NCBI Taxonomy" id="2045208"/>
    <lineage>
        <taxon>Bacteria</taxon>
        <taxon>Pseudomonadati</taxon>
        <taxon>Pseudomonadota</taxon>
        <taxon>Betaproteobacteria</taxon>
        <taxon>Burkholderiales</taxon>
        <taxon>Oxalobacteraceae</taxon>
        <taxon>Telluria group</taxon>
        <taxon>Massilia</taxon>
    </lineage>
</organism>
<reference evidence="2" key="1">
    <citation type="submission" date="2017-10" db="EMBL/GenBank/DDBJ databases">
        <title>Massilia psychrophilum sp. nov., a novel purple-pigmented bacterium isolated from Tianshan glacier, Xinjiang Municipality, China.</title>
        <authorList>
            <person name="Wang H."/>
        </authorList>
    </citation>
    <scope>NUCLEOTIDE SEQUENCE [LARGE SCALE GENOMIC DNA]</scope>
    <source>
        <strain evidence="2">B2</strain>
        <plasmid evidence="2">unnamed</plasmid>
    </source>
</reference>
<evidence type="ECO:0000313" key="2">
    <source>
        <dbReference type="EMBL" id="ATQ79248.1"/>
    </source>
</evidence>
<keyword evidence="3" id="KW-1185">Reference proteome</keyword>
<protein>
    <submittedName>
        <fullName evidence="2">Uncharacterized protein</fullName>
    </submittedName>
</protein>
<proteinExistence type="predicted"/>
<feature type="region of interest" description="Disordered" evidence="1">
    <location>
        <begin position="440"/>
        <end position="468"/>
    </location>
</feature>
<feature type="compositionally biased region" description="Basic and acidic residues" evidence="1">
    <location>
        <begin position="11"/>
        <end position="54"/>
    </location>
</feature>
<name>A0A2D2DW99_9BURK</name>
<dbReference type="EMBL" id="CP024609">
    <property type="protein sequence ID" value="ATQ79248.1"/>
    <property type="molecule type" value="Genomic_DNA"/>
</dbReference>
<evidence type="ECO:0000313" key="3">
    <source>
        <dbReference type="Proteomes" id="UP000229897"/>
    </source>
</evidence>
<evidence type="ECO:0000256" key="1">
    <source>
        <dbReference type="SAM" id="MobiDB-lite"/>
    </source>
</evidence>
<accession>A0A2D2DW99</accession>
<feature type="compositionally biased region" description="Basic and acidic residues" evidence="1">
    <location>
        <begin position="294"/>
        <end position="307"/>
    </location>
</feature>
<dbReference type="KEGG" id="mass:CR152_32245"/>
<feature type="region of interest" description="Disordered" evidence="1">
    <location>
        <begin position="1"/>
        <end position="54"/>
    </location>
</feature>
<gene>
    <name evidence="2" type="ORF">CR152_32245</name>
</gene>
<dbReference type="AlphaFoldDB" id="A0A2D2DW99"/>